<sequence>MFLHFIQEREHREAFLELAHAVANADGFVSGNEKRYLQAVRTELGLEDHLRVVPRHRELSEVLSGIQDQRVQHLFFLEILLLAYADGDYCDEEKQIVMDMKRMFGVPDETYEAFKSWAIAYDQLKTQGMQLILNPIE</sequence>
<proteinExistence type="predicted"/>
<dbReference type="InterPro" id="IPR029024">
    <property type="entry name" value="TerB-like"/>
</dbReference>
<keyword evidence="2" id="KW-1185">Reference proteome</keyword>
<comment type="caution">
    <text evidence="1">The sequence shown here is derived from an EMBL/GenBank/DDBJ whole genome shotgun (WGS) entry which is preliminary data.</text>
</comment>
<name>A0A559JC09_9BACL</name>
<evidence type="ECO:0000313" key="1">
    <source>
        <dbReference type="EMBL" id="TVX97405.1"/>
    </source>
</evidence>
<accession>A0A559JC09</accession>
<organism evidence="1 2">
    <name type="scientific">Cohnella terricola</name>
    <dbReference type="NCBI Taxonomy" id="1289167"/>
    <lineage>
        <taxon>Bacteria</taxon>
        <taxon>Bacillati</taxon>
        <taxon>Bacillota</taxon>
        <taxon>Bacilli</taxon>
        <taxon>Bacillales</taxon>
        <taxon>Paenibacillaceae</taxon>
        <taxon>Cohnella</taxon>
    </lineage>
</organism>
<dbReference type="RefSeq" id="WP_144705360.1">
    <property type="nucleotide sequence ID" value="NZ_VNJJ01000012.1"/>
</dbReference>
<protein>
    <submittedName>
        <fullName evidence="1">TerB family tellurite resistance protein</fullName>
    </submittedName>
</protein>
<gene>
    <name evidence="1" type="ORF">FPZ45_18920</name>
</gene>
<dbReference type="Gene3D" id="1.10.3680.10">
    <property type="entry name" value="TerB-like"/>
    <property type="match status" value="1"/>
</dbReference>
<dbReference type="OrthoDB" id="1934251at2"/>
<reference evidence="1 2" key="1">
    <citation type="submission" date="2019-07" db="EMBL/GenBank/DDBJ databases">
        <authorList>
            <person name="Kim J."/>
        </authorList>
    </citation>
    <scope>NUCLEOTIDE SEQUENCE [LARGE SCALE GENOMIC DNA]</scope>
    <source>
        <strain evidence="1 2">G13</strain>
    </source>
</reference>
<dbReference type="AlphaFoldDB" id="A0A559JC09"/>
<dbReference type="Proteomes" id="UP000316330">
    <property type="component" value="Unassembled WGS sequence"/>
</dbReference>
<dbReference type="EMBL" id="VNJJ01000012">
    <property type="protein sequence ID" value="TVX97405.1"/>
    <property type="molecule type" value="Genomic_DNA"/>
</dbReference>
<evidence type="ECO:0000313" key="2">
    <source>
        <dbReference type="Proteomes" id="UP000316330"/>
    </source>
</evidence>
<dbReference type="SUPFAM" id="SSF158682">
    <property type="entry name" value="TerB-like"/>
    <property type="match status" value="1"/>
</dbReference>